<dbReference type="EMBL" id="AP017424">
    <property type="protein sequence ID" value="BAU86182.1"/>
    <property type="molecule type" value="Genomic_DNA"/>
</dbReference>
<evidence type="ECO:0000313" key="4">
    <source>
        <dbReference type="Proteomes" id="UP000217676"/>
    </source>
</evidence>
<reference evidence="3 4" key="1">
    <citation type="journal article" date="2016" name="Genome Announc.">
        <title>Complete Genome Sequence of Thiostrepton-Producing Streptomyces laurentii ATCC 31255.</title>
        <authorList>
            <person name="Doi K."/>
            <person name="Fujino Y."/>
            <person name="Nagayoshi Y."/>
            <person name="Ohshima T."/>
            <person name="Ogata S."/>
        </authorList>
    </citation>
    <scope>NUCLEOTIDE SEQUENCE [LARGE SCALE GENOMIC DNA]</scope>
    <source>
        <strain evidence="3 4">ATCC 31255</strain>
    </source>
</reference>
<dbReference type="Pfam" id="PF19609">
    <property type="entry name" value="DUF6114"/>
    <property type="match status" value="1"/>
</dbReference>
<evidence type="ECO:0000313" key="3">
    <source>
        <dbReference type="EMBL" id="BAU86182.1"/>
    </source>
</evidence>
<dbReference type="AlphaFoldDB" id="A0A169P1U4"/>
<accession>A0A169P1U4</accession>
<proteinExistence type="predicted"/>
<keyword evidence="4" id="KW-1185">Reference proteome</keyword>
<protein>
    <submittedName>
        <fullName evidence="3">Integral membrane protein</fullName>
    </submittedName>
</protein>
<dbReference type="InterPro" id="IPR046096">
    <property type="entry name" value="DUF6114"/>
</dbReference>
<dbReference type="RefSeq" id="WP_359878390.1">
    <property type="nucleotide sequence ID" value="NZ_JBEYHT010000028.1"/>
</dbReference>
<keyword evidence="2" id="KW-0472">Membrane</keyword>
<evidence type="ECO:0000256" key="2">
    <source>
        <dbReference type="SAM" id="Phobius"/>
    </source>
</evidence>
<feature type="transmembrane region" description="Helical" evidence="2">
    <location>
        <begin position="56"/>
        <end position="80"/>
    </location>
</feature>
<gene>
    <name evidence="3" type="ORF">SLA_5301</name>
</gene>
<dbReference type="KEGG" id="slau:SLA_5301"/>
<feature type="region of interest" description="Disordered" evidence="1">
    <location>
        <begin position="148"/>
        <end position="215"/>
    </location>
</feature>
<organism evidence="3 4">
    <name type="scientific">Streptomyces laurentii</name>
    <dbReference type="NCBI Taxonomy" id="39478"/>
    <lineage>
        <taxon>Bacteria</taxon>
        <taxon>Bacillati</taxon>
        <taxon>Actinomycetota</taxon>
        <taxon>Actinomycetes</taxon>
        <taxon>Kitasatosporales</taxon>
        <taxon>Streptomycetaceae</taxon>
        <taxon>Streptomyces</taxon>
    </lineage>
</organism>
<dbReference type="Proteomes" id="UP000217676">
    <property type="component" value="Chromosome"/>
</dbReference>
<name>A0A169P1U4_STRLU</name>
<feature type="transmembrane region" description="Helical" evidence="2">
    <location>
        <begin position="26"/>
        <end position="44"/>
    </location>
</feature>
<evidence type="ECO:0000256" key="1">
    <source>
        <dbReference type="SAM" id="MobiDB-lite"/>
    </source>
</evidence>
<keyword evidence="2" id="KW-0812">Transmembrane</keyword>
<keyword evidence="2" id="KW-1133">Transmembrane helix</keyword>
<sequence>MSAETTVSTGVPKENRFRAWRQTRPFWAGLFTLLGGVPIAYLPYGDVRLGNITLAMATTAGAGALIIGVLLITLGLTMWFQPVVRVFAGIAAIVLGLISLPVSNFGGLVVGFLLALVGGGMSVSWAPADPVDEDAADEAEAVTGAVTEAAGGTDGGPSTGPVLAKAAPDEHKHDGTTGTAQLLIPQQDARPAQDAKAPVAETTTEASGGRNHSAG</sequence>
<feature type="transmembrane region" description="Helical" evidence="2">
    <location>
        <begin position="86"/>
        <end position="117"/>
    </location>
</feature>